<keyword evidence="2" id="KW-0238">DNA-binding</keyword>
<dbReference type="SUPFAM" id="SSF46689">
    <property type="entry name" value="Homeodomain-like"/>
    <property type="match status" value="2"/>
</dbReference>
<dbReference type="eggNOG" id="COG4977">
    <property type="taxonomic scope" value="Bacteria"/>
</dbReference>
<keyword evidence="1" id="KW-0805">Transcription regulation</keyword>
<evidence type="ECO:0000256" key="2">
    <source>
        <dbReference type="ARBA" id="ARBA00023125"/>
    </source>
</evidence>
<dbReference type="AlphaFoldDB" id="K0EZJ7"/>
<reference evidence="5 6" key="1">
    <citation type="journal article" date="2012" name="J. Bacteriol.">
        <title>Complete genome sequence of Nocardia brasiliensis HUJEG-1.</title>
        <authorList>
            <person name="Vera-Cabrera L."/>
            <person name="Ortiz-Lopez R."/>
            <person name="Elizondo-Gonzalez R."/>
            <person name="Perez-Maya A.A."/>
            <person name="Ocampo-Candiani J."/>
        </authorList>
    </citation>
    <scope>NUCLEOTIDE SEQUENCE [LARGE SCALE GENOMIC DNA]</scope>
    <source>
        <strain evidence="6">ATCC 700358</strain>
    </source>
</reference>
<proteinExistence type="predicted"/>
<name>K0EZJ7_NOCB7</name>
<dbReference type="HOGENOM" id="CLU_000445_59_0_11"/>
<dbReference type="InterPro" id="IPR029062">
    <property type="entry name" value="Class_I_gatase-like"/>
</dbReference>
<organism evidence="5 6">
    <name type="scientific">Nocardia brasiliensis (strain ATCC 700358 / HUJEG-1)</name>
    <dbReference type="NCBI Taxonomy" id="1133849"/>
    <lineage>
        <taxon>Bacteria</taxon>
        <taxon>Bacillati</taxon>
        <taxon>Actinomycetota</taxon>
        <taxon>Actinomycetes</taxon>
        <taxon>Mycobacteriales</taxon>
        <taxon>Nocardiaceae</taxon>
        <taxon>Nocardia</taxon>
    </lineage>
</organism>
<dbReference type="Gene3D" id="1.10.10.60">
    <property type="entry name" value="Homeodomain-like"/>
    <property type="match status" value="1"/>
</dbReference>
<evidence type="ECO:0000313" key="5">
    <source>
        <dbReference type="EMBL" id="AFU02932.1"/>
    </source>
</evidence>
<dbReference type="SUPFAM" id="SSF52317">
    <property type="entry name" value="Class I glutamine amidotransferase-like"/>
    <property type="match status" value="1"/>
</dbReference>
<dbReference type="STRING" id="1133849.O3I_024905"/>
<dbReference type="InterPro" id="IPR018062">
    <property type="entry name" value="HTH_AraC-typ_CS"/>
</dbReference>
<dbReference type="Pfam" id="PF12833">
    <property type="entry name" value="HTH_18"/>
    <property type="match status" value="1"/>
</dbReference>
<dbReference type="InterPro" id="IPR009057">
    <property type="entry name" value="Homeodomain-like_sf"/>
</dbReference>
<dbReference type="Proteomes" id="UP000006304">
    <property type="component" value="Chromosome"/>
</dbReference>
<dbReference type="KEGG" id="nbr:O3I_024905"/>
<evidence type="ECO:0000256" key="1">
    <source>
        <dbReference type="ARBA" id="ARBA00023015"/>
    </source>
</evidence>
<sequence length="320" mass="33773">MDLLVVPGSSPIAVAATLDLAEALKRSRYAPKDVSIDVRVIGGDNGIVALRGGLFVPAVPVTEAGPARPWVVVPGIGSASPGEMARRLGEPDVQSAVEWLAKAIDSRIAASCTGTFVAAEAGALGGRAVTTTWWLAGLFAARYPDCRLDADRMLVKDGPVFTAGASMGHIDLVLAIAEEVFGVEIARAMAARAAATPQPSQAPFQRGVMFREMDPNLAAIERYVLAQIDQPVRLAELAAATHTSPRTLTRRVQAATGLSPVQFAQRIKVEAALDLLRDSRRSVRDVAQAVGLADASTLNRLIRRITGRSPGTFRSAVHNS</sequence>
<dbReference type="GO" id="GO:0003700">
    <property type="term" value="F:DNA-binding transcription factor activity"/>
    <property type="evidence" value="ECO:0007669"/>
    <property type="project" value="InterPro"/>
</dbReference>
<evidence type="ECO:0000256" key="3">
    <source>
        <dbReference type="ARBA" id="ARBA00023163"/>
    </source>
</evidence>
<feature type="domain" description="HTH araC/xylS-type" evidence="4">
    <location>
        <begin position="218"/>
        <end position="316"/>
    </location>
</feature>
<dbReference type="SMART" id="SM00342">
    <property type="entry name" value="HTH_ARAC"/>
    <property type="match status" value="1"/>
</dbReference>
<protein>
    <recommendedName>
        <fullName evidence="4">HTH araC/xylS-type domain-containing protein</fullName>
    </recommendedName>
</protein>
<dbReference type="InterPro" id="IPR050204">
    <property type="entry name" value="AraC_XylS_family_regulators"/>
</dbReference>
<keyword evidence="3" id="KW-0804">Transcription</keyword>
<gene>
    <name evidence="5" type="ORF">O3I_024905</name>
</gene>
<dbReference type="PROSITE" id="PS00041">
    <property type="entry name" value="HTH_ARAC_FAMILY_1"/>
    <property type="match status" value="1"/>
</dbReference>
<dbReference type="PANTHER" id="PTHR46796">
    <property type="entry name" value="HTH-TYPE TRANSCRIPTIONAL ACTIVATOR RHAS-RELATED"/>
    <property type="match status" value="1"/>
</dbReference>
<evidence type="ECO:0000259" key="4">
    <source>
        <dbReference type="PROSITE" id="PS01124"/>
    </source>
</evidence>
<accession>K0EZJ7</accession>
<dbReference type="GO" id="GO:0043565">
    <property type="term" value="F:sequence-specific DNA binding"/>
    <property type="evidence" value="ECO:0007669"/>
    <property type="project" value="InterPro"/>
</dbReference>
<dbReference type="Gene3D" id="3.40.50.880">
    <property type="match status" value="1"/>
</dbReference>
<dbReference type="EMBL" id="CP003876">
    <property type="protein sequence ID" value="AFU02932.1"/>
    <property type="molecule type" value="Genomic_DNA"/>
</dbReference>
<dbReference type="InterPro" id="IPR018060">
    <property type="entry name" value="HTH_AraC"/>
</dbReference>
<keyword evidence="6" id="KW-1185">Reference proteome</keyword>
<evidence type="ECO:0000313" key="6">
    <source>
        <dbReference type="Proteomes" id="UP000006304"/>
    </source>
</evidence>
<dbReference type="PROSITE" id="PS01124">
    <property type="entry name" value="HTH_ARAC_FAMILY_2"/>
    <property type="match status" value="1"/>
</dbReference>